<dbReference type="OrthoDB" id="2323565at2759"/>
<dbReference type="SUPFAM" id="SSF81383">
    <property type="entry name" value="F-box domain"/>
    <property type="match status" value="1"/>
</dbReference>
<evidence type="ECO:0000313" key="1">
    <source>
        <dbReference type="EMBL" id="KAF0441250.1"/>
    </source>
</evidence>
<accession>A0A8H4A838</accession>
<dbReference type="Gene3D" id="3.80.10.10">
    <property type="entry name" value="Ribonuclease Inhibitor"/>
    <property type="match status" value="1"/>
</dbReference>
<keyword evidence="2" id="KW-1185">Reference proteome</keyword>
<comment type="caution">
    <text evidence="1">The sequence shown here is derived from an EMBL/GenBank/DDBJ whole genome shotgun (WGS) entry which is preliminary data.</text>
</comment>
<proteinExistence type="predicted"/>
<dbReference type="CDD" id="cd09917">
    <property type="entry name" value="F-box_SF"/>
    <property type="match status" value="1"/>
</dbReference>
<dbReference type="SUPFAM" id="SSF52047">
    <property type="entry name" value="RNI-like"/>
    <property type="match status" value="1"/>
</dbReference>
<dbReference type="EMBL" id="WTPW01001348">
    <property type="protein sequence ID" value="KAF0441250.1"/>
    <property type="molecule type" value="Genomic_DNA"/>
</dbReference>
<dbReference type="AlphaFoldDB" id="A0A8H4A838"/>
<protein>
    <recommendedName>
        <fullName evidence="3">F-box domain-containing protein</fullName>
    </recommendedName>
</protein>
<organism evidence="1 2">
    <name type="scientific">Gigaspora margarita</name>
    <dbReference type="NCBI Taxonomy" id="4874"/>
    <lineage>
        <taxon>Eukaryota</taxon>
        <taxon>Fungi</taxon>
        <taxon>Fungi incertae sedis</taxon>
        <taxon>Mucoromycota</taxon>
        <taxon>Glomeromycotina</taxon>
        <taxon>Glomeromycetes</taxon>
        <taxon>Diversisporales</taxon>
        <taxon>Gigasporaceae</taxon>
        <taxon>Gigaspora</taxon>
    </lineage>
</organism>
<reference evidence="1 2" key="1">
    <citation type="journal article" date="2019" name="Environ. Microbiol.">
        <title>At the nexus of three kingdoms: the genome of the mycorrhizal fungus Gigaspora margarita provides insights into plant, endobacterial and fungal interactions.</title>
        <authorList>
            <person name="Venice F."/>
            <person name="Ghignone S."/>
            <person name="Salvioli di Fossalunga A."/>
            <person name="Amselem J."/>
            <person name="Novero M."/>
            <person name="Xianan X."/>
            <person name="Sedzielewska Toro K."/>
            <person name="Morin E."/>
            <person name="Lipzen A."/>
            <person name="Grigoriev I.V."/>
            <person name="Henrissat B."/>
            <person name="Martin F.M."/>
            <person name="Bonfante P."/>
        </authorList>
    </citation>
    <scope>NUCLEOTIDE SEQUENCE [LARGE SCALE GENOMIC DNA]</scope>
    <source>
        <strain evidence="1 2">BEG34</strain>
    </source>
</reference>
<gene>
    <name evidence="1" type="ORF">F8M41_003869</name>
</gene>
<dbReference type="InterPro" id="IPR032675">
    <property type="entry name" value="LRR_dom_sf"/>
</dbReference>
<evidence type="ECO:0008006" key="3">
    <source>
        <dbReference type="Google" id="ProtNLM"/>
    </source>
</evidence>
<dbReference type="InterPro" id="IPR036047">
    <property type="entry name" value="F-box-like_dom_sf"/>
</dbReference>
<name>A0A8H4A838_GIGMA</name>
<evidence type="ECO:0000313" key="2">
    <source>
        <dbReference type="Proteomes" id="UP000439903"/>
    </source>
</evidence>
<sequence>MASKIFAVDMLELVENILKNLNNDTYSLYSCALVSRHWCRISIPIIWQDPFKPGVQNTSFISKYFSSLDEVEKLILKNHGINEKFSKTLFDYAKFLKVLDLFQLKIYVKKWIESQFALKSYYGSLIYYISKLLFKLYIESGATLHKLDIYISEFNEFKPEIINSLRQNEQFLSRIQYLSLSLVEKSEISTKIVSTLLKILEKTPMKLNALQINYDYREFTVSSGENPKKFHGIVSALESQIRSLREVIIEACDYSAEFQILMNCENLEILRIRHCNYRNLLKRFDHNRISTFELVDRQIDASEMWIIFEKSGTSLQRLKLESTDVFIIEQSSLLGALKSFCPNITFLDISSIETSIQFLDLIGNLQKLQFLTLWCFWSIDEKPNEKQIIQLVIQLARTLPLTLQYLDLRNSRLNPYIGILLKNCNAPLKQLLIESIDGKKNAEALINFCKRKRTLKYVGVNNYCDWVLDDNFLKVDKYVTVVLYNHILVNC</sequence>
<dbReference type="Proteomes" id="UP000439903">
    <property type="component" value="Unassembled WGS sequence"/>
</dbReference>